<reference evidence="2 3" key="1">
    <citation type="submission" date="2020-08" db="EMBL/GenBank/DDBJ databases">
        <title>Genomic Encyclopedia of Type Strains, Phase IV (KMG-IV): sequencing the most valuable type-strain genomes for metagenomic binning, comparative biology and taxonomic classification.</title>
        <authorList>
            <person name="Goeker M."/>
        </authorList>
    </citation>
    <scope>NUCLEOTIDE SEQUENCE [LARGE SCALE GENOMIC DNA]</scope>
    <source>
        <strain evidence="2 3">DSM 26575</strain>
    </source>
</reference>
<comment type="caution">
    <text evidence="2">The sequence shown here is derived from an EMBL/GenBank/DDBJ whole genome shotgun (WGS) entry which is preliminary data.</text>
</comment>
<protein>
    <submittedName>
        <fullName evidence="2">Uncharacterized protein</fullName>
    </submittedName>
</protein>
<proteinExistence type="predicted"/>
<evidence type="ECO:0000313" key="3">
    <source>
        <dbReference type="Proteomes" id="UP000582090"/>
    </source>
</evidence>
<keyword evidence="1" id="KW-1133">Transmembrane helix</keyword>
<organism evidence="2 3">
    <name type="scientific">Rhizobium metallidurans</name>
    <dbReference type="NCBI Taxonomy" id="1265931"/>
    <lineage>
        <taxon>Bacteria</taxon>
        <taxon>Pseudomonadati</taxon>
        <taxon>Pseudomonadota</taxon>
        <taxon>Alphaproteobacteria</taxon>
        <taxon>Hyphomicrobiales</taxon>
        <taxon>Rhizobiaceae</taxon>
        <taxon>Rhizobium/Agrobacterium group</taxon>
        <taxon>Rhizobium</taxon>
    </lineage>
</organism>
<name>A0A7W6GDQ8_9HYPH</name>
<dbReference type="EMBL" id="JACIDW010000012">
    <property type="protein sequence ID" value="MBB3965906.1"/>
    <property type="molecule type" value="Genomic_DNA"/>
</dbReference>
<keyword evidence="3" id="KW-1185">Reference proteome</keyword>
<evidence type="ECO:0000313" key="2">
    <source>
        <dbReference type="EMBL" id="MBB3965906.1"/>
    </source>
</evidence>
<evidence type="ECO:0000256" key="1">
    <source>
        <dbReference type="SAM" id="Phobius"/>
    </source>
</evidence>
<gene>
    <name evidence="2" type="ORF">GGQ67_003585</name>
</gene>
<accession>A0A7W6GDQ8</accession>
<keyword evidence="1" id="KW-0472">Membrane</keyword>
<sequence>MTAEADLNIAAAAPDKLDWQLGAPPCAIFGLYAAGIAAILPVLPLFLRQMGARTIILGIVVGVEALSHPRLYWASFPTVLAASAFLWPAKVCLS</sequence>
<feature type="transmembrane region" description="Helical" evidence="1">
    <location>
        <begin position="27"/>
        <end position="47"/>
    </location>
</feature>
<dbReference type="Proteomes" id="UP000582090">
    <property type="component" value="Unassembled WGS sequence"/>
</dbReference>
<dbReference type="RefSeq" id="WP_183901416.1">
    <property type="nucleotide sequence ID" value="NZ_JACIDW010000012.1"/>
</dbReference>
<dbReference type="AlphaFoldDB" id="A0A7W6GDQ8"/>
<keyword evidence="1" id="KW-0812">Transmembrane</keyword>